<proteinExistence type="predicted"/>
<dbReference type="EC" id="3.5.1.28" evidence="3"/>
<organism evidence="3 4">
    <name type="scientific">Pelotomaculum propionicicum</name>
    <dbReference type="NCBI Taxonomy" id="258475"/>
    <lineage>
        <taxon>Bacteria</taxon>
        <taxon>Bacillati</taxon>
        <taxon>Bacillota</taxon>
        <taxon>Clostridia</taxon>
        <taxon>Eubacteriales</taxon>
        <taxon>Desulfotomaculaceae</taxon>
        <taxon>Pelotomaculum</taxon>
    </lineage>
</organism>
<evidence type="ECO:0000313" key="4">
    <source>
        <dbReference type="Proteomes" id="UP000297597"/>
    </source>
</evidence>
<keyword evidence="4" id="KW-1185">Reference proteome</keyword>
<dbReference type="GO" id="GO:0008745">
    <property type="term" value="F:N-acetylmuramoyl-L-alanine amidase activity"/>
    <property type="evidence" value="ECO:0007669"/>
    <property type="project" value="UniProtKB-EC"/>
</dbReference>
<evidence type="ECO:0000313" key="3">
    <source>
        <dbReference type="EMBL" id="TEB09554.1"/>
    </source>
</evidence>
<evidence type="ECO:0000259" key="2">
    <source>
        <dbReference type="SMART" id="SM00646"/>
    </source>
</evidence>
<protein>
    <submittedName>
        <fullName evidence="3">N-acetylmuramoyl-L-alanine amidase LytC</fullName>
        <ecNumber evidence="3">3.5.1.28</ecNumber>
    </submittedName>
</protein>
<dbReference type="PANTHER" id="PTHR30404:SF0">
    <property type="entry name" value="N-ACETYLMURAMOYL-L-ALANINE AMIDASE AMIC"/>
    <property type="match status" value="1"/>
</dbReference>
<dbReference type="Gene3D" id="3.40.630.40">
    <property type="entry name" value="Zn-dependent exopeptidases"/>
    <property type="match status" value="1"/>
</dbReference>
<dbReference type="EMBL" id="QFFZ01000044">
    <property type="protein sequence ID" value="TEB09554.1"/>
    <property type="molecule type" value="Genomic_DNA"/>
</dbReference>
<dbReference type="GO" id="GO:0030288">
    <property type="term" value="C:outer membrane-bounded periplasmic space"/>
    <property type="evidence" value="ECO:0007669"/>
    <property type="project" value="TreeGrafter"/>
</dbReference>
<keyword evidence="1 3" id="KW-0378">Hydrolase</keyword>
<feature type="domain" description="MurNAc-LAA" evidence="2">
    <location>
        <begin position="184"/>
        <end position="293"/>
    </location>
</feature>
<dbReference type="RefSeq" id="WP_134214858.1">
    <property type="nucleotide sequence ID" value="NZ_QFFZ01000044.1"/>
</dbReference>
<evidence type="ECO:0000256" key="1">
    <source>
        <dbReference type="ARBA" id="ARBA00022801"/>
    </source>
</evidence>
<comment type="caution">
    <text evidence="3">The sequence shown here is derived from an EMBL/GenBank/DDBJ whole genome shotgun (WGS) entry which is preliminary data.</text>
</comment>
<name>A0A4Y7RKP1_9FIRM</name>
<reference evidence="3 4" key="1">
    <citation type="journal article" date="2018" name="Environ. Microbiol.">
        <title>Novel energy conservation strategies and behaviour of Pelotomaculum schinkii driving syntrophic propionate catabolism.</title>
        <authorList>
            <person name="Hidalgo-Ahumada C.A.P."/>
            <person name="Nobu M.K."/>
            <person name="Narihiro T."/>
            <person name="Tamaki H."/>
            <person name="Liu W.T."/>
            <person name="Kamagata Y."/>
            <person name="Stams A.J.M."/>
            <person name="Imachi H."/>
            <person name="Sousa D.Z."/>
        </authorList>
    </citation>
    <scope>NUCLEOTIDE SEQUENCE [LARGE SCALE GENOMIC DNA]</scope>
    <source>
        <strain evidence="3 4">MGP</strain>
    </source>
</reference>
<dbReference type="Proteomes" id="UP000297597">
    <property type="component" value="Unassembled WGS sequence"/>
</dbReference>
<dbReference type="AlphaFoldDB" id="A0A4Y7RKP1"/>
<dbReference type="InterPro" id="IPR050695">
    <property type="entry name" value="N-acetylmuramoyl_amidase_3"/>
</dbReference>
<dbReference type="OrthoDB" id="9813450at2"/>
<dbReference type="CDD" id="cd02696">
    <property type="entry name" value="MurNAc-LAA"/>
    <property type="match status" value="1"/>
</dbReference>
<sequence length="307" mass="32654">MSEPKLPRITNIWSKVVENEAGSLFTRVVVESTGPFACHARAQGGGLVLEASGVVANMPEGSMDVSDGLVREITLAQTCPDAAEITIATDHPAGYDLAVTGGIPVRTVVNLERSFLHGLFRDKKIIVDPGHGGADPGGRGPVNLLEKNVVLLIAKELKRLLEKAGAKPVLTRTGDESLTSADRVGIAKKEKADLFLGIHTHAAKDCKVGGTAVRYRVNSPESSDAAELIGEELVKKLKLADRGKKEMHKYTGLGSVPAVEVEVVTITNWVEEGLLRSPTVHKKAAQGIFNGVKNYFAAGTAQKQVKV</sequence>
<dbReference type="GO" id="GO:0009253">
    <property type="term" value="P:peptidoglycan catabolic process"/>
    <property type="evidence" value="ECO:0007669"/>
    <property type="project" value="InterPro"/>
</dbReference>
<dbReference type="Pfam" id="PF01520">
    <property type="entry name" value="Amidase_3"/>
    <property type="match status" value="1"/>
</dbReference>
<dbReference type="SMART" id="SM00646">
    <property type="entry name" value="Ami_3"/>
    <property type="match status" value="1"/>
</dbReference>
<dbReference type="InterPro" id="IPR002508">
    <property type="entry name" value="MurNAc-LAA_cat"/>
</dbReference>
<gene>
    <name evidence="3" type="primary">lytC_3</name>
    <name evidence="3" type="ORF">Pmgp_03049</name>
</gene>
<accession>A0A4Y7RKP1</accession>
<dbReference type="PANTHER" id="PTHR30404">
    <property type="entry name" value="N-ACETYLMURAMOYL-L-ALANINE AMIDASE"/>
    <property type="match status" value="1"/>
</dbReference>
<dbReference type="SUPFAM" id="SSF53187">
    <property type="entry name" value="Zn-dependent exopeptidases"/>
    <property type="match status" value="1"/>
</dbReference>